<dbReference type="NCBIfam" id="NF008887">
    <property type="entry name" value="PRK11921.1"/>
    <property type="match status" value="1"/>
</dbReference>
<keyword evidence="4" id="KW-1185">Reference proteome</keyword>
<comment type="similarity">
    <text evidence="1">In the N-terminal section; belongs to the zinc metallo-hydrolase group 3 family.</text>
</comment>
<dbReference type="Gene3D" id="3.40.50.360">
    <property type="match status" value="1"/>
</dbReference>
<dbReference type="Pfam" id="PF19583">
    <property type="entry name" value="ODP"/>
    <property type="match status" value="1"/>
</dbReference>
<evidence type="ECO:0000259" key="2">
    <source>
        <dbReference type="PROSITE" id="PS50902"/>
    </source>
</evidence>
<dbReference type="PATRIC" id="fig|536227.13.peg.3429"/>
<feature type="domain" description="Flavodoxin-like" evidence="2">
    <location>
        <begin position="252"/>
        <end position="392"/>
    </location>
</feature>
<dbReference type="PANTHER" id="PTHR43717:SF1">
    <property type="entry name" value="ANAEROBIC NITRIC OXIDE REDUCTASE FLAVORUBREDOXIN"/>
    <property type="match status" value="1"/>
</dbReference>
<dbReference type="RefSeq" id="WP_007060797.1">
    <property type="nucleotide sequence ID" value="NZ_ACVI01000026.1"/>
</dbReference>
<dbReference type="SUPFAM" id="SSF52218">
    <property type="entry name" value="Flavoproteins"/>
    <property type="match status" value="1"/>
</dbReference>
<gene>
    <name evidence="3" type="ORF">CcarbDRAFT_1912</name>
</gene>
<comment type="caution">
    <text evidence="3">The sequence shown here is derived from an EMBL/GenBank/DDBJ whole genome shotgun (WGS) entry which is preliminary data.</text>
</comment>
<dbReference type="SMART" id="SM00849">
    <property type="entry name" value="Lactamase_B"/>
    <property type="match status" value="1"/>
</dbReference>
<evidence type="ECO:0000313" key="4">
    <source>
        <dbReference type="Proteomes" id="UP000004198"/>
    </source>
</evidence>
<dbReference type="KEGG" id="cck:Ccar_16345"/>
<dbReference type="CDD" id="cd07709">
    <property type="entry name" value="flavodiiron_proteins_MBL-fold"/>
    <property type="match status" value="1"/>
</dbReference>
<dbReference type="GO" id="GO:0016651">
    <property type="term" value="F:oxidoreductase activity, acting on NAD(P)H"/>
    <property type="evidence" value="ECO:0007669"/>
    <property type="project" value="UniProtKB-ARBA"/>
</dbReference>
<evidence type="ECO:0000256" key="1">
    <source>
        <dbReference type="ARBA" id="ARBA00007121"/>
    </source>
</evidence>
<dbReference type="EMBL" id="ACVI01000026">
    <property type="protein sequence ID" value="EET87630.1"/>
    <property type="molecule type" value="Genomic_DNA"/>
</dbReference>
<proteinExistence type="inferred from homology"/>
<dbReference type="InterPro" id="IPR016440">
    <property type="entry name" value="Rubredoxin-O_OxRdtase"/>
</dbReference>
<dbReference type="InterPro" id="IPR036866">
    <property type="entry name" value="RibonucZ/Hydroxyglut_hydro"/>
</dbReference>
<dbReference type="PANTHER" id="PTHR43717">
    <property type="entry name" value="ANAEROBIC NITRIC OXIDE REDUCTASE FLAVORUBREDOXIN"/>
    <property type="match status" value="1"/>
</dbReference>
<dbReference type="Proteomes" id="UP000004198">
    <property type="component" value="Unassembled WGS sequence"/>
</dbReference>
<name>C6PSZ5_9CLOT</name>
<dbReference type="OrthoDB" id="9807946at2"/>
<dbReference type="SUPFAM" id="SSF56281">
    <property type="entry name" value="Metallo-hydrolase/oxidoreductase"/>
    <property type="match status" value="1"/>
</dbReference>
<dbReference type="InterPro" id="IPR029039">
    <property type="entry name" value="Flavoprotein-like_sf"/>
</dbReference>
<dbReference type="GO" id="GO:0009055">
    <property type="term" value="F:electron transfer activity"/>
    <property type="evidence" value="ECO:0007669"/>
    <property type="project" value="InterPro"/>
</dbReference>
<dbReference type="Gene3D" id="3.60.15.10">
    <property type="entry name" value="Ribonuclease Z/Hydroxyacylglutathione hydrolase-like"/>
    <property type="match status" value="1"/>
</dbReference>
<evidence type="ECO:0000313" key="3">
    <source>
        <dbReference type="EMBL" id="EET87630.1"/>
    </source>
</evidence>
<dbReference type="STRING" id="536227.Ccar_16345"/>
<dbReference type="GO" id="GO:0010181">
    <property type="term" value="F:FMN binding"/>
    <property type="evidence" value="ECO:0007669"/>
    <property type="project" value="InterPro"/>
</dbReference>
<protein>
    <submittedName>
        <fullName evidence="3">Beta-lactamase domain protein</fullName>
    </submittedName>
</protein>
<reference evidence="3 4" key="1">
    <citation type="submission" date="2009-06" db="EMBL/GenBank/DDBJ databases">
        <title>The draft genome of Clostridium carboxidivorans P7.</title>
        <authorList>
            <consortium name="US DOE Joint Genome Institute (JGI-PGF)"/>
            <person name="Lucas S."/>
            <person name="Copeland A."/>
            <person name="Lapidus A."/>
            <person name="Glavina del Rio T."/>
            <person name="Tice H."/>
            <person name="Bruce D."/>
            <person name="Goodwin L."/>
            <person name="Pitluck S."/>
            <person name="Larimer F."/>
            <person name="Land M.L."/>
            <person name="Hauser L."/>
            <person name="Hemme C.L."/>
        </authorList>
    </citation>
    <scope>NUCLEOTIDE SEQUENCE [LARGE SCALE GENOMIC DNA]</scope>
    <source>
        <strain evidence="3 4">P7</strain>
    </source>
</reference>
<organism evidence="3 4">
    <name type="scientific">Clostridium carboxidivorans P7</name>
    <dbReference type="NCBI Taxonomy" id="536227"/>
    <lineage>
        <taxon>Bacteria</taxon>
        <taxon>Bacillati</taxon>
        <taxon>Bacillota</taxon>
        <taxon>Clostridia</taxon>
        <taxon>Eubacteriales</taxon>
        <taxon>Clostridiaceae</taxon>
        <taxon>Clostridium</taxon>
    </lineage>
</organism>
<dbReference type="InterPro" id="IPR045761">
    <property type="entry name" value="ODP_dom"/>
</dbReference>
<dbReference type="PIRSF" id="PIRSF005243">
    <property type="entry name" value="ROO"/>
    <property type="match status" value="1"/>
</dbReference>
<dbReference type="InterPro" id="IPR008254">
    <property type="entry name" value="Flavodoxin/NO_synth"/>
</dbReference>
<dbReference type="InterPro" id="IPR001279">
    <property type="entry name" value="Metallo-B-lactamas"/>
</dbReference>
<dbReference type="GO" id="GO:0046872">
    <property type="term" value="F:metal ion binding"/>
    <property type="evidence" value="ECO:0007669"/>
    <property type="project" value="InterPro"/>
</dbReference>
<dbReference type="eggNOG" id="COG0426">
    <property type="taxonomic scope" value="Bacteria"/>
</dbReference>
<dbReference type="AlphaFoldDB" id="C6PSZ5"/>
<dbReference type="Pfam" id="PF00258">
    <property type="entry name" value="Flavodoxin_1"/>
    <property type="match status" value="1"/>
</dbReference>
<accession>C6PSZ5</accession>
<sequence>MSFKINDTVTWVGKIDWELRTFHGEEYSTHKGSSYNSYLIKDEKTVLIDTVWYPFAKEFVANLKKEIDLNKIDYIIMNHSESDHSGALLELMKEIPNTPIYCTKSGVKILKGHYHKDWNFVEVKTGDSLNIGKNKLTFVEARMLHWPDSMFTYLSGENILFSNDAFGQHYASELMYNDKVDQGELFQEAIKYYANILTPFSKFVVKKIEEVLSLNLPVNMICTSHGIMWRDNPLQIVNKYMEWAKDYQENQITIIYDTMWNGTRRMAEAIAEGIKSSNKDIVIKIFNSSKNDKNDIITEVFKSKMVLVGSSTINNGILSSTAAILEMIKGLGFKGKKGAAFGSYGWSGESVKIISEELNEAGFEIISEGIKELWNPDEEGLSRCREFGSNALEKIQENTYI</sequence>
<dbReference type="PROSITE" id="PS50902">
    <property type="entry name" value="FLAVODOXIN_LIKE"/>
    <property type="match status" value="1"/>
</dbReference>